<feature type="compositionally biased region" description="Polar residues" evidence="1">
    <location>
        <begin position="359"/>
        <end position="380"/>
    </location>
</feature>
<dbReference type="PANTHER" id="PTHR39147">
    <property type="entry name" value="PROTEIN SPT21"/>
    <property type="match status" value="1"/>
</dbReference>
<feature type="region of interest" description="Disordered" evidence="1">
    <location>
        <begin position="968"/>
        <end position="991"/>
    </location>
</feature>
<dbReference type="EMBL" id="OUUZ01000008">
    <property type="protein sequence ID" value="SPQ21711.1"/>
    <property type="molecule type" value="Genomic_DNA"/>
</dbReference>
<dbReference type="Gene3D" id="3.30.50.10">
    <property type="entry name" value="Erythroid Transcription Factor GATA-1, subunit A"/>
    <property type="match status" value="1"/>
</dbReference>
<feature type="region of interest" description="Disordered" evidence="1">
    <location>
        <begin position="596"/>
        <end position="708"/>
    </location>
</feature>
<organism evidence="3 4">
    <name type="scientific">Thermothielavioides terrestris</name>
    <dbReference type="NCBI Taxonomy" id="2587410"/>
    <lineage>
        <taxon>Eukaryota</taxon>
        <taxon>Fungi</taxon>
        <taxon>Dikarya</taxon>
        <taxon>Ascomycota</taxon>
        <taxon>Pezizomycotina</taxon>
        <taxon>Sordariomycetes</taxon>
        <taxon>Sordariomycetidae</taxon>
        <taxon>Sordariales</taxon>
        <taxon>Chaetomiaceae</taxon>
        <taxon>Thermothielavioides</taxon>
    </lineage>
</organism>
<dbReference type="InterPro" id="IPR057725">
    <property type="entry name" value="Ams2-SPT21_N"/>
</dbReference>
<feature type="region of interest" description="Disordered" evidence="1">
    <location>
        <begin position="127"/>
        <end position="199"/>
    </location>
</feature>
<feature type="region of interest" description="Disordered" evidence="1">
    <location>
        <begin position="834"/>
        <end position="871"/>
    </location>
</feature>
<dbReference type="Pfam" id="PF25823">
    <property type="entry name" value="Ams2-SPT21_N"/>
    <property type="match status" value="1"/>
</dbReference>
<dbReference type="Proteomes" id="UP000289323">
    <property type="component" value="Unassembled WGS sequence"/>
</dbReference>
<feature type="compositionally biased region" description="Polar residues" evidence="1">
    <location>
        <begin position="674"/>
        <end position="698"/>
    </location>
</feature>
<evidence type="ECO:0000313" key="4">
    <source>
        <dbReference type="Proteomes" id="UP000289323"/>
    </source>
</evidence>
<gene>
    <name evidence="3" type="ORF">TT172_LOCUS4130</name>
</gene>
<dbReference type="GO" id="GO:0006357">
    <property type="term" value="P:regulation of transcription by RNA polymerase II"/>
    <property type="evidence" value="ECO:0007669"/>
    <property type="project" value="TreeGrafter"/>
</dbReference>
<feature type="compositionally biased region" description="Low complexity" evidence="1">
    <location>
        <begin position="804"/>
        <end position="821"/>
    </location>
</feature>
<dbReference type="InterPro" id="IPR042403">
    <property type="entry name" value="Spt21/Ams2"/>
</dbReference>
<feature type="compositionally biased region" description="Pro residues" evidence="1">
    <location>
        <begin position="187"/>
        <end position="199"/>
    </location>
</feature>
<name>A0A3S4AMZ3_9PEZI</name>
<feature type="compositionally biased region" description="Polar residues" evidence="1">
    <location>
        <begin position="1"/>
        <end position="10"/>
    </location>
</feature>
<dbReference type="GO" id="GO:0030466">
    <property type="term" value="P:silent mating-type cassette heterochromatin formation"/>
    <property type="evidence" value="ECO:0007669"/>
    <property type="project" value="TreeGrafter"/>
</dbReference>
<feature type="region of interest" description="Disordered" evidence="1">
    <location>
        <begin position="1"/>
        <end position="27"/>
    </location>
</feature>
<reference evidence="3 4" key="1">
    <citation type="submission" date="2018-04" db="EMBL/GenBank/DDBJ databases">
        <authorList>
            <person name="Huttner S."/>
            <person name="Dainat J."/>
        </authorList>
    </citation>
    <scope>NUCLEOTIDE SEQUENCE [LARGE SCALE GENOMIC DNA]</scope>
</reference>
<feature type="compositionally biased region" description="Low complexity" evidence="1">
    <location>
        <begin position="258"/>
        <end position="272"/>
    </location>
</feature>
<accession>A0A3S4AMZ3</accession>
<evidence type="ECO:0000313" key="3">
    <source>
        <dbReference type="EMBL" id="SPQ21711.1"/>
    </source>
</evidence>
<feature type="region of interest" description="Disordered" evidence="1">
    <location>
        <begin position="744"/>
        <end position="821"/>
    </location>
</feature>
<proteinExistence type="predicted"/>
<evidence type="ECO:0000259" key="2">
    <source>
        <dbReference type="Pfam" id="PF25823"/>
    </source>
</evidence>
<dbReference type="GO" id="GO:0000183">
    <property type="term" value="P:rDNA heterochromatin formation"/>
    <property type="evidence" value="ECO:0007669"/>
    <property type="project" value="TreeGrafter"/>
</dbReference>
<feature type="domain" description="Ams2/SPT21 N-terminal" evidence="2">
    <location>
        <begin position="28"/>
        <end position="112"/>
    </location>
</feature>
<feature type="compositionally biased region" description="Polar residues" evidence="1">
    <location>
        <begin position="390"/>
        <end position="401"/>
    </location>
</feature>
<feature type="compositionally biased region" description="Polar residues" evidence="1">
    <location>
        <begin position="629"/>
        <end position="639"/>
    </location>
</feature>
<evidence type="ECO:0000256" key="1">
    <source>
        <dbReference type="SAM" id="MobiDB-lite"/>
    </source>
</evidence>
<feature type="compositionally biased region" description="Low complexity" evidence="1">
    <location>
        <begin position="422"/>
        <end position="437"/>
    </location>
</feature>
<protein>
    <submittedName>
        <fullName evidence="3">6c6f2a9b-d57c-40d5-9e2f-a46c24739c3f</fullName>
    </submittedName>
</protein>
<dbReference type="PANTHER" id="PTHR39147:SF1">
    <property type="entry name" value="PROTEIN SPT21"/>
    <property type="match status" value="1"/>
</dbReference>
<dbReference type="SUPFAM" id="SSF57716">
    <property type="entry name" value="Glucocorticoid receptor-like (DNA-binding domain)"/>
    <property type="match status" value="1"/>
</dbReference>
<feature type="region of interest" description="Disordered" evidence="1">
    <location>
        <begin position="228"/>
        <end position="480"/>
    </location>
</feature>
<dbReference type="GO" id="GO:0008270">
    <property type="term" value="F:zinc ion binding"/>
    <property type="evidence" value="ECO:0007669"/>
    <property type="project" value="InterPro"/>
</dbReference>
<sequence>MTTPNSSWSAPSPHLPAAQPAGPEETGLHVRPMGLKVHYSFDHDNQMHCLARWPHILQVQTVALDDKTTIGVVDLRTCLQAVAQSSPEILNQQEKDYSVYAYDYSETDVPLQQRRRLLDNQSRAESFGAVEQPGPDRGAVQNPSQDARSPADSIAQSPDHGYSPEDSTGDLGSSPPVPRTTPFLRSSPPPSSPVLPTLPLPASHVDSGFMSGGLEDFFDDEDILSGVPQDQQQDQMLPVPSPPAVRKSSNKKDGHAAQQQHQQQQQRQQQQQSNFPFQEVNPGPPELLPTKSIFNPAGKAKALNRHASAVSAQSAPKKSANRSLKRANTAPAPIAPEHDLHPQDDTTYQPNGPGLAQGPAQSYPSQEQISNDVADSTQPTAHPADGGYTESPQNEPASTPAVSMPIPERPEPEPALPVPTQPVSRPASRPPSSGVSAPPAPPPTVPANGSAPEPALTLPRPFTSEAPCPPSGFEPPRYSKNLVKKQSIKERLEIAIEKGESPPFCNNCGAIETPTWRKIWTQDHDGVPGFHEFSDKPGCVTMIEVLARDENEQPSRYRMVKKNLGPKDDKKQWTETILCNPCGIWLGKFKVHRPPDRWDKDFARLNQPRKKREPKSNNSRPKKARSRSDAQVNPTSEAYLTTDPIGPPGNDSPKGNYENGTELGQHDLAMNNERPLNSRSSPRQRLPGSTHSRGSGTADSPIAVEDDLGSTRRLLFSAPRRDGVPKVLGELSLNSVQTTALAPEVKSAAVGGENTSVRDRPGTPTRGHDDLEQELFGTPPQRPSTPPLQSAPGPFKTPTRSTPSHRPITRSISRSIRSIRSIPKSPGQLLAAAHLQRTPSKTPRSSAGGLGPGSTGNHKRRTPRSSTTHQHAQFALDAQEQGHQSQMLDMSFESPFSATLHQLLSEANEFIAGSPSANGAGLLTDDLDLSTIATQLDAAEQNGQAVGAASGVDFGSFLSTDVVMPSSPPLIGGDVRSGSGNAPDRLGRALH</sequence>
<feature type="compositionally biased region" description="Basic and acidic residues" evidence="1">
    <location>
        <begin position="756"/>
        <end position="770"/>
    </location>
</feature>
<dbReference type="InterPro" id="IPR013088">
    <property type="entry name" value="Znf_NHR/GATA"/>
</dbReference>
<dbReference type="AlphaFoldDB" id="A0A3S4AMZ3"/>